<dbReference type="EMBL" id="SSOB01000022">
    <property type="protein sequence ID" value="THF76901.1"/>
    <property type="molecule type" value="Genomic_DNA"/>
</dbReference>
<feature type="transmembrane region" description="Helical" evidence="7">
    <location>
        <begin position="36"/>
        <end position="60"/>
    </location>
</feature>
<proteinExistence type="inferred from homology"/>
<dbReference type="AlphaFoldDB" id="A0A4S4BRU4"/>
<dbReference type="InterPro" id="IPR000515">
    <property type="entry name" value="MetI-like"/>
</dbReference>
<evidence type="ECO:0000313" key="10">
    <source>
        <dbReference type="EMBL" id="THF76901.1"/>
    </source>
</evidence>
<evidence type="ECO:0000256" key="8">
    <source>
        <dbReference type="SAM" id="MobiDB-lite"/>
    </source>
</evidence>
<dbReference type="PANTHER" id="PTHR43227">
    <property type="entry name" value="BLL4140 PROTEIN"/>
    <property type="match status" value="1"/>
</dbReference>
<dbReference type="CDD" id="cd06261">
    <property type="entry name" value="TM_PBP2"/>
    <property type="match status" value="1"/>
</dbReference>
<evidence type="ECO:0000256" key="2">
    <source>
        <dbReference type="ARBA" id="ARBA00022448"/>
    </source>
</evidence>
<dbReference type="Proteomes" id="UP000310636">
    <property type="component" value="Unassembled WGS sequence"/>
</dbReference>
<feature type="transmembrane region" description="Helical" evidence="7">
    <location>
        <begin position="229"/>
        <end position="249"/>
    </location>
</feature>
<organism evidence="10 11">
    <name type="scientific">Cohnella fermenti</name>
    <dbReference type="NCBI Taxonomy" id="2565925"/>
    <lineage>
        <taxon>Bacteria</taxon>
        <taxon>Bacillati</taxon>
        <taxon>Bacillota</taxon>
        <taxon>Bacilli</taxon>
        <taxon>Bacillales</taxon>
        <taxon>Paenibacillaceae</taxon>
        <taxon>Cohnella</taxon>
    </lineage>
</organism>
<feature type="transmembrane region" description="Helical" evidence="7">
    <location>
        <begin position="92"/>
        <end position="118"/>
    </location>
</feature>
<dbReference type="Gene3D" id="1.10.3720.10">
    <property type="entry name" value="MetI-like"/>
    <property type="match status" value="1"/>
</dbReference>
<dbReference type="SUPFAM" id="SSF161098">
    <property type="entry name" value="MetI-like"/>
    <property type="match status" value="1"/>
</dbReference>
<protein>
    <submittedName>
        <fullName evidence="10">Sugar ABC transporter permease</fullName>
    </submittedName>
</protein>
<feature type="domain" description="ABC transmembrane type-1" evidence="9">
    <location>
        <begin position="93"/>
        <end position="314"/>
    </location>
</feature>
<evidence type="ECO:0000256" key="4">
    <source>
        <dbReference type="ARBA" id="ARBA00022692"/>
    </source>
</evidence>
<evidence type="ECO:0000256" key="1">
    <source>
        <dbReference type="ARBA" id="ARBA00004651"/>
    </source>
</evidence>
<keyword evidence="3" id="KW-1003">Cell membrane</keyword>
<dbReference type="Pfam" id="PF00528">
    <property type="entry name" value="BPD_transp_1"/>
    <property type="match status" value="1"/>
</dbReference>
<keyword evidence="5 7" id="KW-1133">Transmembrane helix</keyword>
<keyword evidence="11" id="KW-1185">Reference proteome</keyword>
<gene>
    <name evidence="10" type="ORF">E6C55_17720</name>
</gene>
<comment type="similarity">
    <text evidence="7">Belongs to the binding-protein-dependent transport system permease family.</text>
</comment>
<keyword evidence="6 7" id="KW-0472">Membrane</keyword>
<feature type="region of interest" description="Disordered" evidence="8">
    <location>
        <begin position="1"/>
        <end position="22"/>
    </location>
</feature>
<accession>A0A4S4BRU4</accession>
<dbReference type="GO" id="GO:0005886">
    <property type="term" value="C:plasma membrane"/>
    <property type="evidence" value="ECO:0007669"/>
    <property type="project" value="UniProtKB-SubCell"/>
</dbReference>
<dbReference type="InterPro" id="IPR035906">
    <property type="entry name" value="MetI-like_sf"/>
</dbReference>
<reference evidence="10 11" key="1">
    <citation type="submission" date="2019-04" db="EMBL/GenBank/DDBJ databases">
        <title>Cohnella sp. nov. isolated from preserved vegetables.</title>
        <authorList>
            <person name="Lin S.-Y."/>
            <person name="Hung M.-H."/>
            <person name="Young C.-C."/>
        </authorList>
    </citation>
    <scope>NUCLEOTIDE SEQUENCE [LARGE SCALE GENOMIC DNA]</scope>
    <source>
        <strain evidence="10 11">CC-MHH1044</strain>
    </source>
</reference>
<evidence type="ECO:0000256" key="3">
    <source>
        <dbReference type="ARBA" id="ARBA00022475"/>
    </source>
</evidence>
<dbReference type="PROSITE" id="PS50928">
    <property type="entry name" value="ABC_TM1"/>
    <property type="match status" value="1"/>
</dbReference>
<dbReference type="PANTHER" id="PTHR43227:SF11">
    <property type="entry name" value="BLL4140 PROTEIN"/>
    <property type="match status" value="1"/>
</dbReference>
<evidence type="ECO:0000256" key="6">
    <source>
        <dbReference type="ARBA" id="ARBA00023136"/>
    </source>
</evidence>
<name>A0A4S4BRU4_9BACL</name>
<feature type="transmembrane region" description="Helical" evidence="7">
    <location>
        <begin position="139"/>
        <end position="155"/>
    </location>
</feature>
<feature type="transmembrane region" description="Helical" evidence="7">
    <location>
        <begin position="293"/>
        <end position="314"/>
    </location>
</feature>
<keyword evidence="2 7" id="KW-0813">Transport</keyword>
<comment type="subcellular location">
    <subcellularLocation>
        <location evidence="1 7">Cell membrane</location>
        <topology evidence="1 7">Multi-pass membrane protein</topology>
    </subcellularLocation>
</comment>
<comment type="caution">
    <text evidence="10">The sequence shown here is derived from an EMBL/GenBank/DDBJ whole genome shotgun (WGS) entry which is preliminary data.</text>
</comment>
<dbReference type="GO" id="GO:0055085">
    <property type="term" value="P:transmembrane transport"/>
    <property type="evidence" value="ECO:0007669"/>
    <property type="project" value="InterPro"/>
</dbReference>
<dbReference type="InterPro" id="IPR050809">
    <property type="entry name" value="UgpAE/MalFG_permease"/>
</dbReference>
<evidence type="ECO:0000256" key="7">
    <source>
        <dbReference type="RuleBase" id="RU363032"/>
    </source>
</evidence>
<sequence length="327" mass="36617">MRSGLSARTAGTEGPRSSPGEAGTWRRFVRQWDYQLMILPSLAFLGVFSYIPMWGVLIAFKEYNLFTGFGASPWVGFEHFRIFFESPEFWNIMRNTICISLLKLAIGFPAPILLALMLNEIRLMAFKRIVQTITYIPHFISWVVVSGLVFSMLAVDNGPVNEVLLQFNLIREPINWLSIPEYFWGILVSVNVWKEIGFGSIVYLAAIAGIDPALYEAASLDGASRFKQIFLITLPSISPVIIIFLILGVGNTLNAGFEDILLMTKNLSNGIVMPYAEVIDTYVYQMGIINQRFSYATAAGLFKSVLSVLLLFIANSIARRLGKASLW</sequence>
<evidence type="ECO:0000313" key="11">
    <source>
        <dbReference type="Proteomes" id="UP000310636"/>
    </source>
</evidence>
<feature type="transmembrane region" description="Helical" evidence="7">
    <location>
        <begin position="196"/>
        <end position="217"/>
    </location>
</feature>
<dbReference type="OrthoDB" id="9785836at2"/>
<keyword evidence="4 7" id="KW-0812">Transmembrane</keyword>
<evidence type="ECO:0000256" key="5">
    <source>
        <dbReference type="ARBA" id="ARBA00022989"/>
    </source>
</evidence>
<evidence type="ECO:0000259" key="9">
    <source>
        <dbReference type="PROSITE" id="PS50928"/>
    </source>
</evidence>